<proteinExistence type="predicted"/>
<protein>
    <submittedName>
        <fullName evidence="1">Uncharacterized protein</fullName>
    </submittedName>
</protein>
<keyword evidence="2" id="KW-1185">Reference proteome</keyword>
<dbReference type="Proteomes" id="UP000199317">
    <property type="component" value="Unassembled WGS sequence"/>
</dbReference>
<evidence type="ECO:0000313" key="2">
    <source>
        <dbReference type="Proteomes" id="UP000199317"/>
    </source>
</evidence>
<evidence type="ECO:0000313" key="1">
    <source>
        <dbReference type="EMBL" id="SDP95523.1"/>
    </source>
</evidence>
<dbReference type="EMBL" id="FNJL01000086">
    <property type="protein sequence ID" value="SDP95523.1"/>
    <property type="molecule type" value="Genomic_DNA"/>
</dbReference>
<accession>A0A1H0WXS9</accession>
<reference evidence="2" key="1">
    <citation type="submission" date="2016-10" db="EMBL/GenBank/DDBJ databases">
        <authorList>
            <person name="Varghese N."/>
            <person name="Submissions S."/>
        </authorList>
    </citation>
    <scope>NUCLEOTIDE SEQUENCE [LARGE SCALE GENOMIC DNA]</scope>
    <source>
        <strain evidence="2">DSM 17101</strain>
    </source>
</reference>
<organism evidence="1 2">
    <name type="scientific">Paracidovorax cattleyae</name>
    <dbReference type="NCBI Taxonomy" id="80868"/>
    <lineage>
        <taxon>Bacteria</taxon>
        <taxon>Pseudomonadati</taxon>
        <taxon>Pseudomonadota</taxon>
        <taxon>Betaproteobacteria</taxon>
        <taxon>Burkholderiales</taxon>
        <taxon>Comamonadaceae</taxon>
        <taxon>Paracidovorax</taxon>
    </lineage>
</organism>
<sequence>MRLAEKRSSNLRQFGFQWEGDFLNIGKRFRLRIELLQTVLTKMARALYFHHYNYQKKLLIPLGALPLFIPPDSSPDPSFNATIEEFRKDTAKDMDIHPKFGGHQDIFTYQVFESSDWVRVNMKFYGHHHAAVVGIFQ</sequence>
<gene>
    <name evidence="1" type="ORF">SAMN04489708_1862</name>
</gene>
<name>A0A1H0WXS9_9BURK</name>
<dbReference type="AlphaFoldDB" id="A0A1H0WXS9"/>